<evidence type="ECO:0000313" key="10">
    <source>
        <dbReference type="EMBL" id="OEJ74342.1"/>
    </source>
</evidence>
<evidence type="ECO:0000256" key="5">
    <source>
        <dbReference type="ARBA" id="ARBA00022692"/>
    </source>
</evidence>
<comment type="subcellular location">
    <subcellularLocation>
        <location evidence="1">Cell membrane</location>
        <topology evidence="1">Multi-pass membrane protein</topology>
    </subcellularLocation>
</comment>
<sequence length="605" mass="67973">MKDRDWFRYWEKYPQILWGLAIGGLLLVGAIAFLWHLGSTGLIDETEPLFAEAARQMVVTGDWITPYYNQATRFDKPPLIYWLMGVAYQVLGVNEWAVRLPSALAAIALMFFGFYTLRYFGFPAPLTGKRQNLTPTRQLWFSAILGAVLMALNPQTIAWGRIGVSDMLLSGLMGSSLLAFFWGYAKAEVSSELAAKRFPQGGYLAFYILSALAVLTKGPVGIVLPGLIIVSFLVYVGQLKVVLQEMRWLWGLAIVGAIALPWYILVTLANGQAYIDSFFGYHNIERFTSVVNNHSAPWYFYFLVVLVGCAPWSVYLPMAIAQTQFWQRSQWQRQPRSQHLSLFAFFWFAIIFLFFTIAVTKLPSYVLPLIPAAAILVGLRWSFALTHPEPQHRLSFYLAGIANIVLCGAIALTIYLSPRLLGDDPAMPEISGLLQASGLIERGVIIWLGITIAIAILLGVRQFRWLWLPNLVGFLLFLTLVITPAAFLVDSQRQLPLRQLAATVTEVRQPNEPLIMIGFEKPTLVFYTQQPVQYFLRATRTVEELQERAIANPDSSTVLVLAYPQKIVHTGLQSDRYQTLAQAGAYQLIRVPLQAFLNIQPAQGH</sequence>
<reference evidence="10" key="1">
    <citation type="submission" date="2016-09" db="EMBL/GenBank/DDBJ databases">
        <title>Draft genome of thermotolerant cyanobacterium Desertifilum sp. strain IPPAS B-1220.</title>
        <authorList>
            <person name="Sinetova M.A."/>
            <person name="Bolakhan K."/>
            <person name="Zayadan B.K."/>
            <person name="Mironov K.S."/>
            <person name="Ustinova V."/>
            <person name="Kupriyanova E.V."/>
            <person name="Sidorov R.A."/>
            <person name="Skrypnik A.N."/>
            <person name="Gogoleva N.E."/>
            <person name="Gogolev Y.V."/>
            <person name="Los D.A."/>
        </authorList>
    </citation>
    <scope>NUCLEOTIDE SEQUENCE [LARGE SCALE GENOMIC DNA]</scope>
    <source>
        <strain evidence="10">IPPAS B-1220</strain>
    </source>
</reference>
<proteinExistence type="predicted"/>
<dbReference type="OrthoDB" id="9775035at2"/>
<feature type="transmembrane region" description="Helical" evidence="8">
    <location>
        <begin position="395"/>
        <end position="416"/>
    </location>
</feature>
<dbReference type="EMBL" id="MJGC01000067">
    <property type="protein sequence ID" value="OEJ74342.1"/>
    <property type="molecule type" value="Genomic_DNA"/>
</dbReference>
<keyword evidence="5 8" id="KW-0812">Transmembrane</keyword>
<keyword evidence="7 8" id="KW-0472">Membrane</keyword>
<evidence type="ECO:0000256" key="1">
    <source>
        <dbReference type="ARBA" id="ARBA00004651"/>
    </source>
</evidence>
<feature type="transmembrane region" description="Helical" evidence="8">
    <location>
        <begin position="248"/>
        <end position="269"/>
    </location>
</feature>
<dbReference type="PANTHER" id="PTHR33908">
    <property type="entry name" value="MANNOSYLTRANSFERASE YKCB-RELATED"/>
    <property type="match status" value="1"/>
</dbReference>
<feature type="transmembrane region" description="Helical" evidence="8">
    <location>
        <begin position="298"/>
        <end position="320"/>
    </location>
</feature>
<keyword evidence="3" id="KW-0328">Glycosyltransferase</keyword>
<evidence type="ECO:0000256" key="8">
    <source>
        <dbReference type="SAM" id="Phobius"/>
    </source>
</evidence>
<keyword evidence="6 8" id="KW-1133">Transmembrane helix</keyword>
<dbReference type="InterPro" id="IPR038731">
    <property type="entry name" value="RgtA/B/C-like"/>
</dbReference>
<feature type="transmembrane region" description="Helical" evidence="8">
    <location>
        <begin position="103"/>
        <end position="120"/>
    </location>
</feature>
<evidence type="ECO:0000256" key="3">
    <source>
        <dbReference type="ARBA" id="ARBA00022676"/>
    </source>
</evidence>
<feature type="transmembrane region" description="Helical" evidence="8">
    <location>
        <begin position="205"/>
        <end position="236"/>
    </location>
</feature>
<dbReference type="GO" id="GO:0005886">
    <property type="term" value="C:plasma membrane"/>
    <property type="evidence" value="ECO:0007669"/>
    <property type="project" value="UniProtKB-SubCell"/>
</dbReference>
<dbReference type="GO" id="GO:0016763">
    <property type="term" value="F:pentosyltransferase activity"/>
    <property type="evidence" value="ECO:0007669"/>
    <property type="project" value="TreeGrafter"/>
</dbReference>
<evidence type="ECO:0000259" key="9">
    <source>
        <dbReference type="Pfam" id="PF13231"/>
    </source>
</evidence>
<dbReference type="GO" id="GO:0010041">
    <property type="term" value="P:response to iron(III) ion"/>
    <property type="evidence" value="ECO:0007669"/>
    <property type="project" value="TreeGrafter"/>
</dbReference>
<keyword evidence="4 10" id="KW-0808">Transferase</keyword>
<dbReference type="RefSeq" id="WP_069968090.1">
    <property type="nucleotide sequence ID" value="NZ_CM124774.1"/>
</dbReference>
<dbReference type="AlphaFoldDB" id="A0A1E5QI47"/>
<feature type="transmembrane region" description="Helical" evidence="8">
    <location>
        <begin position="79"/>
        <end position="96"/>
    </location>
</feature>
<evidence type="ECO:0000256" key="6">
    <source>
        <dbReference type="ARBA" id="ARBA00022989"/>
    </source>
</evidence>
<dbReference type="Pfam" id="PF13231">
    <property type="entry name" value="PMT_2"/>
    <property type="match status" value="1"/>
</dbReference>
<dbReference type="InterPro" id="IPR050297">
    <property type="entry name" value="LipidA_mod_glycosyltrf_83"/>
</dbReference>
<comment type="caution">
    <text evidence="10">The sequence shown here is derived from an EMBL/GenBank/DDBJ whole genome shotgun (WGS) entry which is preliminary data.</text>
</comment>
<protein>
    <submittedName>
        <fullName evidence="10">Glycosyltransferase</fullName>
    </submittedName>
</protein>
<evidence type="ECO:0000256" key="7">
    <source>
        <dbReference type="ARBA" id="ARBA00023136"/>
    </source>
</evidence>
<feature type="transmembrane region" description="Helical" evidence="8">
    <location>
        <begin position="340"/>
        <end position="359"/>
    </location>
</feature>
<feature type="transmembrane region" description="Helical" evidence="8">
    <location>
        <begin position="167"/>
        <end position="185"/>
    </location>
</feature>
<evidence type="ECO:0000256" key="2">
    <source>
        <dbReference type="ARBA" id="ARBA00022475"/>
    </source>
</evidence>
<dbReference type="STRING" id="1781255.BH720_15175"/>
<feature type="domain" description="Glycosyltransferase RgtA/B/C/D-like" evidence="9">
    <location>
        <begin position="75"/>
        <end position="118"/>
    </location>
</feature>
<keyword evidence="2" id="KW-1003">Cell membrane</keyword>
<evidence type="ECO:0000256" key="4">
    <source>
        <dbReference type="ARBA" id="ARBA00022679"/>
    </source>
</evidence>
<name>A0A1E5QI47_9CYAN</name>
<feature type="transmembrane region" description="Helical" evidence="8">
    <location>
        <begin position="16"/>
        <end position="37"/>
    </location>
</feature>
<dbReference type="PANTHER" id="PTHR33908:SF3">
    <property type="entry name" value="UNDECAPRENYL PHOSPHATE-ALPHA-4-AMINO-4-DEOXY-L-ARABINOSE ARABINOSYL TRANSFERASE"/>
    <property type="match status" value="1"/>
</dbReference>
<feature type="transmembrane region" description="Helical" evidence="8">
    <location>
        <begin position="436"/>
        <end position="458"/>
    </location>
</feature>
<feature type="transmembrane region" description="Helical" evidence="8">
    <location>
        <begin position="365"/>
        <end position="383"/>
    </location>
</feature>
<gene>
    <name evidence="10" type="ORF">BH720_15175</name>
</gene>
<accession>A0A1E5QI47</accession>
<organism evidence="10">
    <name type="scientific">Desertifilum tharense IPPAS B-1220</name>
    <dbReference type="NCBI Taxonomy" id="1781255"/>
    <lineage>
        <taxon>Bacteria</taxon>
        <taxon>Bacillati</taxon>
        <taxon>Cyanobacteriota</taxon>
        <taxon>Cyanophyceae</taxon>
        <taxon>Desertifilales</taxon>
        <taxon>Desertifilaceae</taxon>
        <taxon>Desertifilum</taxon>
    </lineage>
</organism>
<feature type="transmembrane region" description="Helical" evidence="8">
    <location>
        <begin position="465"/>
        <end position="489"/>
    </location>
</feature>
<feature type="transmembrane region" description="Helical" evidence="8">
    <location>
        <begin position="140"/>
        <end position="160"/>
    </location>
</feature>
<dbReference type="GO" id="GO:0009103">
    <property type="term" value="P:lipopolysaccharide biosynthetic process"/>
    <property type="evidence" value="ECO:0007669"/>
    <property type="project" value="UniProtKB-ARBA"/>
</dbReference>